<evidence type="ECO:0000313" key="1">
    <source>
        <dbReference type="EMBL" id="GAG64112.1"/>
    </source>
</evidence>
<name>X1A1R3_9ZZZZ</name>
<sequence>YALNINFWEYIDDVNGADSGIYNDTLITLRNVVDVHLFEQDAFFYNIKVYVEDIDGIPVNEATVTLYNGSTNAQIGDKQKTDVTGYTTFKRLENYTYIVNASYEKYGRPELTITNPITVILNDTYVDSYGVNTTYFYNVSLTSLYLTFQRVDNGEFKEYVGNANVSFYINNGTGGDVYVGYEFTDLASGTAEFHWKNFTSASHGNVTFQLEWHGDLVNINTTGNLALGEAQKITLPFFNKTIKDEVNVSTGEFITYLSESTPPSKFLGDSIGFQVGYTYTVGGGSPLSIDGAEVYYYIKEGSTNISSTIISFDPQGSGIYTEQINTKTPDPGVNWT</sequence>
<proteinExistence type="predicted"/>
<organism evidence="1">
    <name type="scientific">marine sediment metagenome</name>
    <dbReference type="NCBI Taxonomy" id="412755"/>
    <lineage>
        <taxon>unclassified sequences</taxon>
        <taxon>metagenomes</taxon>
        <taxon>ecological metagenomes</taxon>
    </lineage>
</organism>
<dbReference type="AlphaFoldDB" id="X1A1R3"/>
<gene>
    <name evidence="1" type="ORF">S01H4_07735</name>
</gene>
<comment type="caution">
    <text evidence="1">The sequence shown here is derived from an EMBL/GenBank/DDBJ whole genome shotgun (WGS) entry which is preliminary data.</text>
</comment>
<feature type="non-terminal residue" evidence="1">
    <location>
        <position position="1"/>
    </location>
</feature>
<accession>X1A1R3</accession>
<dbReference type="SUPFAM" id="SSF49478">
    <property type="entry name" value="Cna protein B-type domain"/>
    <property type="match status" value="1"/>
</dbReference>
<dbReference type="EMBL" id="BART01002566">
    <property type="protein sequence ID" value="GAG64112.1"/>
    <property type="molecule type" value="Genomic_DNA"/>
</dbReference>
<protein>
    <submittedName>
        <fullName evidence="1">Uncharacterized protein</fullName>
    </submittedName>
</protein>
<reference evidence="1" key="1">
    <citation type="journal article" date="2014" name="Front. Microbiol.">
        <title>High frequency of phylogenetically diverse reductive dehalogenase-homologous genes in deep subseafloor sedimentary metagenomes.</title>
        <authorList>
            <person name="Kawai M."/>
            <person name="Futagami T."/>
            <person name="Toyoda A."/>
            <person name="Takaki Y."/>
            <person name="Nishi S."/>
            <person name="Hori S."/>
            <person name="Arai W."/>
            <person name="Tsubouchi T."/>
            <person name="Morono Y."/>
            <person name="Uchiyama I."/>
            <person name="Ito T."/>
            <person name="Fujiyama A."/>
            <person name="Inagaki F."/>
            <person name="Takami H."/>
        </authorList>
    </citation>
    <scope>NUCLEOTIDE SEQUENCE</scope>
    <source>
        <strain evidence="1">Expedition CK06-06</strain>
    </source>
</reference>